<reference evidence="1 2" key="1">
    <citation type="submission" date="2019-01" db="EMBL/GenBank/DDBJ databases">
        <title>Draft genome sequence of Cellulomonas takizawaensis strain TKZ-21.</title>
        <authorList>
            <person name="Yamamura H."/>
            <person name="Hayashi T."/>
            <person name="Hamada M."/>
            <person name="Serisawa Y."/>
            <person name="Matsuyama K."/>
            <person name="Nakagawa Y."/>
            <person name="Otoguro M."/>
            <person name="Yanagida F."/>
            <person name="Hayakawa M."/>
        </authorList>
    </citation>
    <scope>NUCLEOTIDE SEQUENCE [LARGE SCALE GENOMIC DNA]</scope>
    <source>
        <strain evidence="1 2">NBRC12680</strain>
    </source>
</reference>
<accession>A0A402DRS9</accession>
<organism evidence="1 2">
    <name type="scientific">Cellulomonas biazotea</name>
    <dbReference type="NCBI Taxonomy" id="1709"/>
    <lineage>
        <taxon>Bacteria</taxon>
        <taxon>Bacillati</taxon>
        <taxon>Actinomycetota</taxon>
        <taxon>Actinomycetes</taxon>
        <taxon>Micrococcales</taxon>
        <taxon>Cellulomonadaceae</taxon>
        <taxon>Cellulomonas</taxon>
    </lineage>
</organism>
<dbReference type="SUPFAM" id="SSF52540">
    <property type="entry name" value="P-loop containing nucleoside triphosphate hydrolases"/>
    <property type="match status" value="1"/>
</dbReference>
<comment type="caution">
    <text evidence="1">The sequence shown here is derived from an EMBL/GenBank/DDBJ whole genome shotgun (WGS) entry which is preliminary data.</text>
</comment>
<dbReference type="AlphaFoldDB" id="A0A402DRS9"/>
<dbReference type="InterPro" id="IPR027417">
    <property type="entry name" value="P-loop_NTPase"/>
</dbReference>
<evidence type="ECO:0000313" key="2">
    <source>
        <dbReference type="Proteomes" id="UP000289954"/>
    </source>
</evidence>
<dbReference type="GO" id="GO:0016301">
    <property type="term" value="F:kinase activity"/>
    <property type="evidence" value="ECO:0007669"/>
    <property type="project" value="UniProtKB-KW"/>
</dbReference>
<keyword evidence="1" id="KW-0418">Kinase</keyword>
<keyword evidence="2" id="KW-1185">Reference proteome</keyword>
<dbReference type="Proteomes" id="UP000289954">
    <property type="component" value="Unassembled WGS sequence"/>
</dbReference>
<evidence type="ECO:0000313" key="1">
    <source>
        <dbReference type="EMBL" id="GCE76821.1"/>
    </source>
</evidence>
<gene>
    <name evidence="1" type="ORF">CBZ_18770</name>
</gene>
<dbReference type="Gene3D" id="3.40.50.300">
    <property type="entry name" value="P-loop containing nucleotide triphosphate hydrolases"/>
    <property type="match status" value="1"/>
</dbReference>
<sequence length="218" mass="23430">MTSGRSAPSPAPVVRPVTWDVLRDVVLARVPADGRRVVLVDGAPPTRPGDLADALVGPLRASGRAVARVRADDFLRPASVRLEHGRHDPDAYLEDRLDVGALVREVLRPFAASGRYLPSLWDAVADRATRARPVQAPPGAVLVLDGDLLLGRGLPADLTVHLAVRPATLARRLPEEERWMLPAFARYAAEVGPEDVADVVARVDDPAHPALVERPPVV</sequence>
<name>A0A402DRS9_9CELL</name>
<dbReference type="EMBL" id="BIMR01000137">
    <property type="protein sequence ID" value="GCE76821.1"/>
    <property type="molecule type" value="Genomic_DNA"/>
</dbReference>
<proteinExistence type="predicted"/>
<protein>
    <submittedName>
        <fullName evidence="1">Uridine kinase</fullName>
    </submittedName>
</protein>
<keyword evidence="1" id="KW-0808">Transferase</keyword>